<evidence type="ECO:0000256" key="3">
    <source>
        <dbReference type="ARBA" id="ARBA00007494"/>
    </source>
</evidence>
<evidence type="ECO:0000256" key="10">
    <source>
        <dbReference type="ARBA" id="ARBA00022884"/>
    </source>
</evidence>
<dbReference type="InterPro" id="IPR035926">
    <property type="entry name" value="NusB-like_sf"/>
</dbReference>
<dbReference type="CDD" id="cd02440">
    <property type="entry name" value="AdoMet_MTases"/>
    <property type="match status" value="1"/>
</dbReference>
<dbReference type="EMBL" id="JBHTCM010000010">
    <property type="protein sequence ID" value="MFC7333810.1"/>
    <property type="molecule type" value="Genomic_DNA"/>
</dbReference>
<evidence type="ECO:0000313" key="18">
    <source>
        <dbReference type="EMBL" id="MFC7333810.1"/>
    </source>
</evidence>
<dbReference type="SUPFAM" id="SSF53335">
    <property type="entry name" value="S-adenosyl-L-methionine-dependent methyltransferases"/>
    <property type="match status" value="1"/>
</dbReference>
<dbReference type="InterPro" id="IPR018314">
    <property type="entry name" value="RsmB/NOL1/NOP2-like_CS"/>
</dbReference>
<reference evidence="19" key="1">
    <citation type="journal article" date="2019" name="Int. J. Syst. Evol. Microbiol.">
        <title>The Global Catalogue of Microorganisms (GCM) 10K type strain sequencing project: providing services to taxonomists for standard genome sequencing and annotation.</title>
        <authorList>
            <consortium name="The Broad Institute Genomics Platform"/>
            <consortium name="The Broad Institute Genome Sequencing Center for Infectious Disease"/>
            <person name="Wu L."/>
            <person name="Ma J."/>
        </authorList>
    </citation>
    <scope>NUCLEOTIDE SEQUENCE [LARGE SCALE GENOMIC DNA]</scope>
    <source>
        <strain evidence="19">CGMCC 1.16275</strain>
    </source>
</reference>
<dbReference type="InterPro" id="IPR023267">
    <property type="entry name" value="RCMT"/>
</dbReference>
<gene>
    <name evidence="18" type="primary">rsmB</name>
    <name evidence="18" type="ORF">ACFQPS_11610</name>
</gene>
<dbReference type="Proteomes" id="UP001596456">
    <property type="component" value="Unassembled WGS sequence"/>
</dbReference>
<evidence type="ECO:0000256" key="15">
    <source>
        <dbReference type="SAM" id="Coils"/>
    </source>
</evidence>
<dbReference type="PROSITE" id="PS01153">
    <property type="entry name" value="NOL1_NOP2_SUN"/>
    <property type="match status" value="1"/>
</dbReference>
<keyword evidence="19" id="KW-1185">Reference proteome</keyword>
<organism evidence="18 19">
    <name type="scientific">Rhodocista pekingensis</name>
    <dbReference type="NCBI Taxonomy" id="201185"/>
    <lineage>
        <taxon>Bacteria</taxon>
        <taxon>Pseudomonadati</taxon>
        <taxon>Pseudomonadota</taxon>
        <taxon>Alphaproteobacteria</taxon>
        <taxon>Rhodospirillales</taxon>
        <taxon>Azospirillaceae</taxon>
        <taxon>Rhodocista</taxon>
    </lineage>
</organism>
<evidence type="ECO:0000256" key="6">
    <source>
        <dbReference type="ARBA" id="ARBA00022552"/>
    </source>
</evidence>
<dbReference type="EC" id="2.1.1.176" evidence="4"/>
<keyword evidence="5" id="KW-0963">Cytoplasm</keyword>
<keyword evidence="9 14" id="KW-0949">S-adenosyl-L-methionine</keyword>
<comment type="similarity">
    <text evidence="3 14">Belongs to the class I-like SAM-binding methyltransferase superfamily. RsmB/NOP family.</text>
</comment>
<evidence type="ECO:0000256" key="14">
    <source>
        <dbReference type="PROSITE-ProRule" id="PRU01023"/>
    </source>
</evidence>
<feature type="domain" description="SAM-dependent MTase RsmB/NOP-type" evidence="17">
    <location>
        <begin position="184"/>
        <end position="456"/>
    </location>
</feature>
<dbReference type="PANTHER" id="PTHR22807:SF61">
    <property type="entry name" value="NOL1_NOP2_SUN FAMILY PROTEIN _ ANTITERMINATION NUSB DOMAIN-CONTAINING PROTEIN"/>
    <property type="match status" value="1"/>
</dbReference>
<dbReference type="InterPro" id="IPR006027">
    <property type="entry name" value="NusB_RsmB_TIM44"/>
</dbReference>
<dbReference type="Gene3D" id="3.40.50.150">
    <property type="entry name" value="Vaccinia Virus protein VP39"/>
    <property type="match status" value="1"/>
</dbReference>
<evidence type="ECO:0000256" key="5">
    <source>
        <dbReference type="ARBA" id="ARBA00022490"/>
    </source>
</evidence>
<name>A0ABW2KXT8_9PROT</name>
<feature type="active site" description="Nucleophile" evidence="14">
    <location>
        <position position="390"/>
    </location>
</feature>
<dbReference type="NCBIfam" id="TIGR00563">
    <property type="entry name" value="rsmB"/>
    <property type="match status" value="1"/>
</dbReference>
<accession>A0ABW2KXT8</accession>
<evidence type="ECO:0000256" key="2">
    <source>
        <dbReference type="ARBA" id="ARBA00004496"/>
    </source>
</evidence>
<keyword evidence="8 14" id="KW-0808">Transferase</keyword>
<evidence type="ECO:0000256" key="16">
    <source>
        <dbReference type="SAM" id="MobiDB-lite"/>
    </source>
</evidence>
<dbReference type="PRINTS" id="PR02008">
    <property type="entry name" value="RCMTFAMILY"/>
</dbReference>
<comment type="caution">
    <text evidence="18">The sequence shown here is derived from an EMBL/GenBank/DDBJ whole genome shotgun (WGS) entry which is preliminary data.</text>
</comment>
<sequence>MTDQSHNPDAGTPAGGPPPDGEPLAARAAALDLIQATLRRNVPFDDALEAHRGVRALEPRDRGFVRLLCATVFRRLGQLDALILGALAKPGQPVKGPVQDILRLGAAQLLFLGTPAHAAVDTSVELAVARGQTPYKGLVNAVLRRLSREGAGLLAAQDAGRLNTPDWLWLAWRQAYGTGATRAIVEAHLAEPPLDITVRADADLWAERLGAERAGAERVKVERLPGGSLRLPAGGPVTELPGFAEGAWWVQDAAAAIPARLFGDVAGLEVLDLCAAPGGKTAQLAAAGARVTAVDRSEKRLERLRENLARLGLEVDTVAADAAAWSPDAPVDAVLLDAPCSATGTIRRHPDVQRLKTEEDVAKLARVQARLLIRAADMLKPGGLLVYATCSLQPEEGERQIETLLARRPDLTRVPVDPAELGGLTGAVTAAGDVRTTPGLIPGGMDGFFAARLRRTG</sequence>
<evidence type="ECO:0000256" key="4">
    <source>
        <dbReference type="ARBA" id="ARBA00012140"/>
    </source>
</evidence>
<evidence type="ECO:0000313" key="19">
    <source>
        <dbReference type="Proteomes" id="UP001596456"/>
    </source>
</evidence>
<dbReference type="SUPFAM" id="SSF48013">
    <property type="entry name" value="NusB-like"/>
    <property type="match status" value="1"/>
</dbReference>
<keyword evidence="10 14" id="KW-0694">RNA-binding</keyword>
<feature type="binding site" evidence="14">
    <location>
        <position position="321"/>
    </location>
    <ligand>
        <name>S-adenosyl-L-methionine</name>
        <dbReference type="ChEBI" id="CHEBI:59789"/>
    </ligand>
</feature>
<evidence type="ECO:0000256" key="7">
    <source>
        <dbReference type="ARBA" id="ARBA00022603"/>
    </source>
</evidence>
<dbReference type="RefSeq" id="WP_377359126.1">
    <property type="nucleotide sequence ID" value="NZ_JBHTCM010000010.1"/>
</dbReference>
<dbReference type="Gene3D" id="1.10.940.10">
    <property type="entry name" value="NusB-like"/>
    <property type="match status" value="1"/>
</dbReference>
<dbReference type="InterPro" id="IPR049560">
    <property type="entry name" value="MeTrfase_RsmB-F_NOP2_cat"/>
</dbReference>
<feature type="region of interest" description="Disordered" evidence="16">
    <location>
        <begin position="1"/>
        <end position="23"/>
    </location>
</feature>
<comment type="function">
    <text evidence="1">Specifically methylates the cytosine at position 967 (m5C967) of 16S rRNA.</text>
</comment>
<evidence type="ECO:0000256" key="1">
    <source>
        <dbReference type="ARBA" id="ARBA00002724"/>
    </source>
</evidence>
<evidence type="ECO:0000259" key="17">
    <source>
        <dbReference type="PROSITE" id="PS51686"/>
    </source>
</evidence>
<evidence type="ECO:0000256" key="12">
    <source>
        <dbReference type="ARBA" id="ARBA00031088"/>
    </source>
</evidence>
<evidence type="ECO:0000256" key="11">
    <source>
        <dbReference type="ARBA" id="ARBA00030399"/>
    </source>
</evidence>
<dbReference type="PANTHER" id="PTHR22807">
    <property type="entry name" value="NOP2 YEAST -RELATED NOL1/NOP2/FMU SUN DOMAIN-CONTAINING"/>
    <property type="match status" value="1"/>
</dbReference>
<proteinExistence type="inferred from homology"/>
<feature type="binding site" evidence="14">
    <location>
        <begin position="274"/>
        <end position="280"/>
    </location>
    <ligand>
        <name>S-adenosyl-L-methionine</name>
        <dbReference type="ChEBI" id="CHEBI:59789"/>
    </ligand>
</feature>
<dbReference type="InterPro" id="IPR029063">
    <property type="entry name" value="SAM-dependent_MTases_sf"/>
</dbReference>
<feature type="coiled-coil region" evidence="15">
    <location>
        <begin position="294"/>
        <end position="321"/>
    </location>
</feature>
<dbReference type="InterPro" id="IPR004573">
    <property type="entry name" value="rRNA_ssu_MeTfrase_B"/>
</dbReference>
<dbReference type="PROSITE" id="PS51686">
    <property type="entry name" value="SAM_MT_RSMB_NOP"/>
    <property type="match status" value="1"/>
</dbReference>
<evidence type="ECO:0000256" key="9">
    <source>
        <dbReference type="ARBA" id="ARBA00022691"/>
    </source>
</evidence>
<dbReference type="InterPro" id="IPR001678">
    <property type="entry name" value="MeTrfase_RsmB-F_NOP2_dom"/>
</dbReference>
<dbReference type="Pfam" id="PF01189">
    <property type="entry name" value="Methyltr_RsmB-F"/>
    <property type="match status" value="1"/>
</dbReference>
<evidence type="ECO:0000256" key="8">
    <source>
        <dbReference type="ARBA" id="ARBA00022679"/>
    </source>
</evidence>
<dbReference type="GO" id="GO:0008168">
    <property type="term" value="F:methyltransferase activity"/>
    <property type="evidence" value="ECO:0007669"/>
    <property type="project" value="UniProtKB-KW"/>
</dbReference>
<feature type="binding site" evidence="14">
    <location>
        <position position="295"/>
    </location>
    <ligand>
        <name>S-adenosyl-L-methionine</name>
        <dbReference type="ChEBI" id="CHEBI:59789"/>
    </ligand>
</feature>
<keyword evidence="6" id="KW-0698">rRNA processing</keyword>
<protein>
    <recommendedName>
        <fullName evidence="4">16S rRNA (cytosine(967)-C(5))-methyltransferase</fullName>
        <ecNumber evidence="4">2.1.1.176</ecNumber>
    </recommendedName>
    <alternativeName>
        <fullName evidence="11">16S rRNA m5C967 methyltransferase</fullName>
    </alternativeName>
    <alternativeName>
        <fullName evidence="12">rRNA (cytosine-C(5)-)-methyltransferase RsmB</fullName>
    </alternativeName>
</protein>
<dbReference type="GO" id="GO:0032259">
    <property type="term" value="P:methylation"/>
    <property type="evidence" value="ECO:0007669"/>
    <property type="project" value="UniProtKB-KW"/>
</dbReference>
<dbReference type="Pfam" id="PF01029">
    <property type="entry name" value="NusB"/>
    <property type="match status" value="1"/>
</dbReference>
<keyword evidence="7 14" id="KW-0489">Methyltransferase</keyword>
<feature type="binding site" evidence="14">
    <location>
        <position position="337"/>
    </location>
    <ligand>
        <name>S-adenosyl-L-methionine</name>
        <dbReference type="ChEBI" id="CHEBI:59789"/>
    </ligand>
</feature>
<evidence type="ECO:0000256" key="13">
    <source>
        <dbReference type="ARBA" id="ARBA00047283"/>
    </source>
</evidence>
<comment type="subcellular location">
    <subcellularLocation>
        <location evidence="2">Cytoplasm</location>
    </subcellularLocation>
</comment>
<keyword evidence="15" id="KW-0175">Coiled coil</keyword>
<comment type="catalytic activity">
    <reaction evidence="13">
        <text>cytidine(967) in 16S rRNA + S-adenosyl-L-methionine = 5-methylcytidine(967) in 16S rRNA + S-adenosyl-L-homocysteine + H(+)</text>
        <dbReference type="Rhea" id="RHEA:42748"/>
        <dbReference type="Rhea" id="RHEA-COMP:10219"/>
        <dbReference type="Rhea" id="RHEA-COMP:10220"/>
        <dbReference type="ChEBI" id="CHEBI:15378"/>
        <dbReference type="ChEBI" id="CHEBI:57856"/>
        <dbReference type="ChEBI" id="CHEBI:59789"/>
        <dbReference type="ChEBI" id="CHEBI:74483"/>
        <dbReference type="ChEBI" id="CHEBI:82748"/>
        <dbReference type="EC" id="2.1.1.176"/>
    </reaction>
</comment>